<organism evidence="2 5">
    <name type="scientific">Hydrogenophaga crassostreae</name>
    <dbReference type="NCBI Taxonomy" id="1763535"/>
    <lineage>
        <taxon>Bacteria</taxon>
        <taxon>Pseudomonadati</taxon>
        <taxon>Pseudomonadota</taxon>
        <taxon>Betaproteobacteria</taxon>
        <taxon>Burkholderiales</taxon>
        <taxon>Comamonadaceae</taxon>
        <taxon>Hydrogenophaga</taxon>
    </lineage>
</organism>
<evidence type="ECO:0000313" key="4">
    <source>
        <dbReference type="Proteomes" id="UP000185657"/>
    </source>
</evidence>
<name>A0A167I4Y6_9BURK</name>
<comment type="similarity">
    <text evidence="1">Belongs to the darcynin family.</text>
</comment>
<evidence type="ECO:0008006" key="6">
    <source>
        <dbReference type="Google" id="ProtNLM"/>
    </source>
</evidence>
<reference evidence="2 5" key="2">
    <citation type="submission" date="2016-10" db="EMBL/GenBank/DDBJ databases">
        <title>Hydorgenophaga sp. LPB0072 isolated from gastropod.</title>
        <authorList>
            <person name="Kim E."/>
            <person name="Yi H."/>
        </authorList>
    </citation>
    <scope>NUCLEOTIDE SEQUENCE [LARGE SCALE GENOMIC DNA]</scope>
    <source>
        <strain evidence="2 5">LPB0072</strain>
    </source>
</reference>
<keyword evidence="4" id="KW-1185">Reference proteome</keyword>
<dbReference type="STRING" id="1763535.LPB072_16030"/>
<evidence type="ECO:0000256" key="1">
    <source>
        <dbReference type="ARBA" id="ARBA00006869"/>
    </source>
</evidence>
<reference evidence="3 4" key="1">
    <citation type="submission" date="2016-02" db="EMBL/GenBank/DDBJ databases">
        <title>Draft genome sequence of Hydrogenophaga sp. LPB0072.</title>
        <authorList>
            <person name="Shin S.-K."/>
            <person name="Yi H."/>
        </authorList>
    </citation>
    <scope>NUCLEOTIDE SEQUENCE [LARGE SCALE GENOMIC DNA]</scope>
    <source>
        <strain evidence="3 4">LPB0072</strain>
    </source>
</reference>
<evidence type="ECO:0000313" key="3">
    <source>
        <dbReference type="EMBL" id="OAD42155.1"/>
    </source>
</evidence>
<dbReference type="OrthoDB" id="73186at2"/>
<dbReference type="EMBL" id="LVWD01000011">
    <property type="protein sequence ID" value="OAD42155.1"/>
    <property type="molecule type" value="Genomic_DNA"/>
</dbReference>
<dbReference type="KEGG" id="hyl:LPB072_16030"/>
<protein>
    <recommendedName>
        <fullName evidence="6">Darcynin</fullName>
    </recommendedName>
</protein>
<evidence type="ECO:0000313" key="2">
    <source>
        <dbReference type="EMBL" id="AOW14123.1"/>
    </source>
</evidence>
<evidence type="ECO:0000313" key="5">
    <source>
        <dbReference type="Proteomes" id="UP000185680"/>
    </source>
</evidence>
<dbReference type="Proteomes" id="UP000185680">
    <property type="component" value="Chromosome"/>
</dbReference>
<sequence length="117" mass="13237">MKDKALNHTYFVLLRALPAWLQLSREARKALADQHLGAALARSHGLLTMRYFDAEAFSAPCSDVMMVETLDPRHHCFFMEQLRDSPLFSAPYFEVLNIISTVEDGYQAYEASLAVSP</sequence>
<gene>
    <name evidence="2" type="ORF">LPB072_16030</name>
    <name evidence="3" type="ORF">LPB72_09300</name>
</gene>
<dbReference type="RefSeq" id="WP_066089288.1">
    <property type="nucleotide sequence ID" value="NZ_CP017476.1"/>
</dbReference>
<dbReference type="Proteomes" id="UP000185657">
    <property type="component" value="Unassembled WGS sequence"/>
</dbReference>
<dbReference type="InterPro" id="IPR031409">
    <property type="entry name" value="Darcynin"/>
</dbReference>
<dbReference type="AlphaFoldDB" id="A0A167I4Y6"/>
<dbReference type="Pfam" id="PF17074">
    <property type="entry name" value="Darcynin"/>
    <property type="match status" value="1"/>
</dbReference>
<dbReference type="EMBL" id="CP017476">
    <property type="protein sequence ID" value="AOW14123.1"/>
    <property type="molecule type" value="Genomic_DNA"/>
</dbReference>
<accession>A0A167I4Y6</accession>
<proteinExistence type="inferred from homology"/>